<evidence type="ECO:0000313" key="2">
    <source>
        <dbReference type="EMBL" id="QGR16508.1"/>
    </source>
</evidence>
<dbReference type="AlphaFoldDB" id="A0A650CFI9"/>
<proteinExistence type="predicted"/>
<protein>
    <submittedName>
        <fullName evidence="2">Uncharacterized protein</fullName>
    </submittedName>
</protein>
<evidence type="ECO:0000313" key="1">
    <source>
        <dbReference type="EMBL" id="MBB5254127.1"/>
    </source>
</evidence>
<sequence length="294" mass="33965">MKVILKSQYYPFFGSVLDKYQKLLEFSYKLLSALSINIEEIYTAKLSVLDRSYYSPVVKVLNPHVLTLTIDENLNIKTKIRDENFIWRESYLRVEFLGKVEDEEAIFVLTIRGSGQDRKKYGDVEIYAYNNNFDGFDKLFIKHKINVEKALTEEVKYFVIAPLSSVIYDLSRIVAISASDVRSFLALVTKFLRNLSARENAIERVAVSKLNSFLNLSTLYAKVYNQEKFVKATFNAFREKGYITKAGSITIYGDKPLYEGYINFLEKVIIPLMSDFPSQDDFEKRLEKGLNALS</sequence>
<dbReference type="EMBL" id="JACHFY010000011">
    <property type="protein sequence ID" value="MBB5254127.1"/>
    <property type="molecule type" value="Genomic_DNA"/>
</dbReference>
<reference evidence="1 4" key="2">
    <citation type="submission" date="2020-08" db="EMBL/GenBank/DDBJ databases">
        <title>Genomic Encyclopedia of Type Strains, Phase IV (KMG-IV): sequencing the most valuable type-strain genomes for metagenomic binning, comparative biology and taxonomic classification.</title>
        <authorList>
            <person name="Goeker M."/>
        </authorList>
    </citation>
    <scope>NUCLEOTIDE SEQUENCE [LARGE SCALE GENOMIC DNA]</scope>
    <source>
        <strain evidence="1 4">DSM 12421</strain>
    </source>
</reference>
<organism evidence="2 3">
    <name type="scientific">Sulfurisphaera ohwakuensis</name>
    <dbReference type="NCBI Taxonomy" id="69656"/>
    <lineage>
        <taxon>Archaea</taxon>
        <taxon>Thermoproteota</taxon>
        <taxon>Thermoprotei</taxon>
        <taxon>Sulfolobales</taxon>
        <taxon>Sulfolobaceae</taxon>
        <taxon>Sulfurisphaera</taxon>
    </lineage>
</organism>
<keyword evidence="3" id="KW-1185">Reference proteome</keyword>
<dbReference type="GeneID" id="42800443"/>
<dbReference type="EMBL" id="CP045484">
    <property type="protein sequence ID" value="QGR16508.1"/>
    <property type="molecule type" value="Genomic_DNA"/>
</dbReference>
<gene>
    <name evidence="2" type="ORF">D1869_04320</name>
    <name evidence="1" type="ORF">HNQ62_001900</name>
</gene>
<dbReference type="OrthoDB" id="373042at2157"/>
<dbReference type="Proteomes" id="UP000582213">
    <property type="component" value="Unassembled WGS sequence"/>
</dbReference>
<evidence type="ECO:0000313" key="4">
    <source>
        <dbReference type="Proteomes" id="UP000582213"/>
    </source>
</evidence>
<dbReference type="Proteomes" id="UP000427373">
    <property type="component" value="Chromosome"/>
</dbReference>
<reference evidence="2 3" key="1">
    <citation type="submission" date="2019-10" db="EMBL/GenBank/DDBJ databases">
        <title>Genome Sequences from Six Type Strain Members of the Archaeal Family Sulfolobaceae: Acidianus ambivalens, Acidianus infernus, Metallosphaera prunae, Stygiolobus azoricus, Sulfolobus metallicus, and Sulfurisphaera ohwakuensis.</title>
        <authorList>
            <person name="Counts J.A."/>
            <person name="Kelly R.M."/>
        </authorList>
    </citation>
    <scope>NUCLEOTIDE SEQUENCE [LARGE SCALE GENOMIC DNA]</scope>
    <source>
        <strain evidence="2 3">TA-1</strain>
    </source>
</reference>
<accession>A0A650CFI9</accession>
<dbReference type="RefSeq" id="WP_156014064.1">
    <property type="nucleotide sequence ID" value="NZ_CP045484.1"/>
</dbReference>
<evidence type="ECO:0000313" key="3">
    <source>
        <dbReference type="Proteomes" id="UP000427373"/>
    </source>
</evidence>
<name>A0A650CFI9_SULOH</name>
<dbReference type="KEGG" id="soh:D1869_04320"/>